<evidence type="ECO:0000256" key="4">
    <source>
        <dbReference type="PROSITE-ProRule" id="PRU01161"/>
    </source>
</evidence>
<dbReference type="EMBL" id="CP067378">
    <property type="protein sequence ID" value="QYS90031.1"/>
    <property type="molecule type" value="Genomic_DNA"/>
</dbReference>
<keyword evidence="3 4" id="KW-0443">Lipid metabolism</keyword>
<keyword evidence="2 4" id="KW-0442">Lipid degradation</keyword>
<name>A0A8G0P6G9_9FLAO</name>
<dbReference type="InterPro" id="IPR016035">
    <property type="entry name" value="Acyl_Trfase/lysoPLipase"/>
</dbReference>
<feature type="active site" description="Proton acceptor" evidence="4">
    <location>
        <position position="222"/>
    </location>
</feature>
<dbReference type="Gene3D" id="3.40.1090.10">
    <property type="entry name" value="Cytosolic phospholipase A2 catalytic domain"/>
    <property type="match status" value="2"/>
</dbReference>
<evidence type="ECO:0000256" key="1">
    <source>
        <dbReference type="ARBA" id="ARBA00022801"/>
    </source>
</evidence>
<dbReference type="InterPro" id="IPR002641">
    <property type="entry name" value="PNPLA_dom"/>
</dbReference>
<feature type="active site" description="Nucleophile" evidence="4">
    <location>
        <position position="78"/>
    </location>
</feature>
<dbReference type="Pfam" id="PF01734">
    <property type="entry name" value="Patatin"/>
    <property type="match status" value="1"/>
</dbReference>
<dbReference type="GO" id="GO:0016042">
    <property type="term" value="P:lipid catabolic process"/>
    <property type="evidence" value="ECO:0007669"/>
    <property type="project" value="UniProtKB-UniRule"/>
</dbReference>
<evidence type="ECO:0000256" key="2">
    <source>
        <dbReference type="ARBA" id="ARBA00022963"/>
    </source>
</evidence>
<protein>
    <submittedName>
        <fullName evidence="6">Patatin-like phospholipase family protein</fullName>
    </submittedName>
</protein>
<sequence>MLNKKSTNYLVILLSSSFLWFLICTIIFNVPIFAQDLSKKPKIGLVLSGGGAKGLAHIGALKEIERAGIKIDYIGGTSMGAIIGGLYACGYTAHELDSIFSETDPDSILRDRIPRDNQTFYEKYNNEVYAVTLPFQKFKISVPKGISKGLYNFNLISKLTHPYRHITDFSLLKIPFLCITTDLETGQEIVLKKGNLPLSLSASGAFPSLYSPVQIENRFYIDGGVTNNFPVEEVKKMGADIIIAIDVQDNLKDIDNISGATGILSQISNFSTLQNIEKKKQLIDIYIKPNINPYSVISFEEGKDIIQTGVDACQPHWEKLKSLGIIHIPSILKKKKKVY</sequence>
<organism evidence="6">
    <name type="scientific">Flavobacterium columnare</name>
    <dbReference type="NCBI Taxonomy" id="996"/>
    <lineage>
        <taxon>Bacteria</taxon>
        <taxon>Pseudomonadati</taxon>
        <taxon>Bacteroidota</taxon>
        <taxon>Flavobacteriia</taxon>
        <taxon>Flavobacteriales</taxon>
        <taxon>Flavobacteriaceae</taxon>
        <taxon>Flavobacterium</taxon>
    </lineage>
</organism>
<keyword evidence="1 4" id="KW-0378">Hydrolase</keyword>
<feature type="short sequence motif" description="GXSXG" evidence="4">
    <location>
        <begin position="76"/>
        <end position="80"/>
    </location>
</feature>
<dbReference type="PANTHER" id="PTHR14226">
    <property type="entry name" value="NEUROPATHY TARGET ESTERASE/SWISS CHEESE D.MELANOGASTER"/>
    <property type="match status" value="1"/>
</dbReference>
<evidence type="ECO:0000313" key="6">
    <source>
        <dbReference type="EMBL" id="QYS90031.1"/>
    </source>
</evidence>
<evidence type="ECO:0000259" key="5">
    <source>
        <dbReference type="PROSITE" id="PS51635"/>
    </source>
</evidence>
<dbReference type="SUPFAM" id="SSF52151">
    <property type="entry name" value="FabD/lysophospholipase-like"/>
    <property type="match status" value="1"/>
</dbReference>
<evidence type="ECO:0000256" key="3">
    <source>
        <dbReference type="ARBA" id="ARBA00023098"/>
    </source>
</evidence>
<accession>A0A8G0P6G9</accession>
<dbReference type="PANTHER" id="PTHR14226:SF76">
    <property type="entry name" value="NTE FAMILY PROTEIN RSSA"/>
    <property type="match status" value="1"/>
</dbReference>
<gene>
    <name evidence="6" type="ORF">JJC05_07975</name>
</gene>
<dbReference type="KEGG" id="fdv:JJC05_07975"/>
<dbReference type="CDD" id="cd07205">
    <property type="entry name" value="Pat_PNPLA6_PNPLA7_NTE1_like"/>
    <property type="match status" value="1"/>
</dbReference>
<feature type="short sequence motif" description="GXGXXG" evidence="4">
    <location>
        <begin position="49"/>
        <end position="54"/>
    </location>
</feature>
<reference evidence="6" key="1">
    <citation type="submission" date="2020-12" db="EMBL/GenBank/DDBJ databases">
        <title>Genome sequencing of genetic groups of Flavobacterium columnare.</title>
        <authorList>
            <person name="Waldbieser G.C."/>
            <person name="Griffin M.J."/>
            <person name="LaFrentz B.R."/>
        </authorList>
    </citation>
    <scope>NUCLEOTIDE SEQUENCE</scope>
    <source>
        <strain evidence="6">90-106</strain>
    </source>
</reference>
<dbReference type="GO" id="GO:0016787">
    <property type="term" value="F:hydrolase activity"/>
    <property type="evidence" value="ECO:0007669"/>
    <property type="project" value="UniProtKB-UniRule"/>
</dbReference>
<feature type="short sequence motif" description="DGA/G" evidence="4">
    <location>
        <begin position="222"/>
        <end position="224"/>
    </location>
</feature>
<dbReference type="PROSITE" id="PS51635">
    <property type="entry name" value="PNPLA"/>
    <property type="match status" value="1"/>
</dbReference>
<proteinExistence type="predicted"/>
<dbReference type="Proteomes" id="UP000824721">
    <property type="component" value="Chromosome"/>
</dbReference>
<dbReference type="InterPro" id="IPR050301">
    <property type="entry name" value="NTE"/>
</dbReference>
<dbReference type="AlphaFoldDB" id="A0A8G0P6G9"/>
<feature type="domain" description="PNPLA" evidence="5">
    <location>
        <begin position="45"/>
        <end position="235"/>
    </location>
</feature>